<evidence type="ECO:0000256" key="1">
    <source>
        <dbReference type="SAM" id="MobiDB-lite"/>
    </source>
</evidence>
<dbReference type="OrthoDB" id="2108724at2759"/>
<dbReference type="Proteomes" id="UP000193642">
    <property type="component" value="Unassembled WGS sequence"/>
</dbReference>
<organism evidence="2 3">
    <name type="scientific">Rhizoclosmatium globosum</name>
    <dbReference type="NCBI Taxonomy" id="329046"/>
    <lineage>
        <taxon>Eukaryota</taxon>
        <taxon>Fungi</taxon>
        <taxon>Fungi incertae sedis</taxon>
        <taxon>Chytridiomycota</taxon>
        <taxon>Chytridiomycota incertae sedis</taxon>
        <taxon>Chytridiomycetes</taxon>
        <taxon>Chytridiales</taxon>
        <taxon>Chytriomycetaceae</taxon>
        <taxon>Rhizoclosmatium</taxon>
    </lineage>
</organism>
<accession>A0A1Y2CJF6</accession>
<sequence>MVRVSNRNNQSSISFGDDTPLPTSNRNRPMSPMSPPASSVGSHVLSSEFNRSTSPTPSQSASAIGRRSNSDLDAAQPGRRVSEREPPPRPGSTGAAAAANNGYERGGYEQRGYERSGNVGDWARSSIPLPTDHHNTRSNTSNEPAVSPALINAQTAKFEALFEQMQAKLDVQNELIQDMFAYIRRIDGDVGALSTDVNAIKNRMDRLRL</sequence>
<proteinExistence type="predicted"/>
<evidence type="ECO:0000313" key="2">
    <source>
        <dbReference type="EMBL" id="ORY46435.1"/>
    </source>
</evidence>
<feature type="compositionally biased region" description="Low complexity" evidence="1">
    <location>
        <begin position="24"/>
        <end position="39"/>
    </location>
</feature>
<name>A0A1Y2CJF6_9FUNG</name>
<feature type="compositionally biased region" description="Low complexity" evidence="1">
    <location>
        <begin position="52"/>
        <end position="63"/>
    </location>
</feature>
<evidence type="ECO:0000313" key="3">
    <source>
        <dbReference type="Proteomes" id="UP000193642"/>
    </source>
</evidence>
<reference evidence="2 3" key="1">
    <citation type="submission" date="2016-07" db="EMBL/GenBank/DDBJ databases">
        <title>Pervasive Adenine N6-methylation of Active Genes in Fungi.</title>
        <authorList>
            <consortium name="DOE Joint Genome Institute"/>
            <person name="Mondo S.J."/>
            <person name="Dannebaum R.O."/>
            <person name="Kuo R.C."/>
            <person name="Labutti K."/>
            <person name="Haridas S."/>
            <person name="Kuo A."/>
            <person name="Salamov A."/>
            <person name="Ahrendt S.R."/>
            <person name="Lipzen A."/>
            <person name="Sullivan W."/>
            <person name="Andreopoulos W.B."/>
            <person name="Clum A."/>
            <person name="Lindquist E."/>
            <person name="Daum C."/>
            <person name="Ramamoorthy G.K."/>
            <person name="Gryganskyi A."/>
            <person name="Culley D."/>
            <person name="Magnuson J.K."/>
            <person name="James T.Y."/>
            <person name="O'Malley M.A."/>
            <person name="Stajich J.E."/>
            <person name="Spatafora J.W."/>
            <person name="Visel A."/>
            <person name="Grigoriev I.V."/>
        </authorList>
    </citation>
    <scope>NUCLEOTIDE SEQUENCE [LARGE SCALE GENOMIC DNA]</scope>
    <source>
        <strain evidence="2 3">JEL800</strain>
    </source>
</reference>
<comment type="caution">
    <text evidence="2">The sequence shown here is derived from an EMBL/GenBank/DDBJ whole genome shotgun (WGS) entry which is preliminary data.</text>
</comment>
<protein>
    <submittedName>
        <fullName evidence="2">Uncharacterized protein</fullName>
    </submittedName>
</protein>
<feature type="compositionally biased region" description="Low complexity" evidence="1">
    <location>
        <begin position="91"/>
        <end position="103"/>
    </location>
</feature>
<keyword evidence="3" id="KW-1185">Reference proteome</keyword>
<gene>
    <name evidence="2" type="ORF">BCR33DRAFT_715519</name>
</gene>
<feature type="compositionally biased region" description="Polar residues" evidence="1">
    <location>
        <begin position="40"/>
        <end position="51"/>
    </location>
</feature>
<dbReference type="AlphaFoldDB" id="A0A1Y2CJF6"/>
<dbReference type="EMBL" id="MCGO01000016">
    <property type="protein sequence ID" value="ORY46435.1"/>
    <property type="molecule type" value="Genomic_DNA"/>
</dbReference>
<feature type="compositionally biased region" description="Polar residues" evidence="1">
    <location>
        <begin position="1"/>
        <end position="14"/>
    </location>
</feature>
<feature type="region of interest" description="Disordered" evidence="1">
    <location>
        <begin position="1"/>
        <end position="144"/>
    </location>
</feature>